<keyword evidence="3" id="KW-1185">Reference proteome</keyword>
<dbReference type="AlphaFoldDB" id="A0AAQ1JQ26"/>
<dbReference type="CDD" id="cd16329">
    <property type="entry name" value="LolA_like"/>
    <property type="match status" value="1"/>
</dbReference>
<evidence type="ECO:0000313" key="2">
    <source>
        <dbReference type="EMBL" id="SEG21082.1"/>
    </source>
</evidence>
<organism evidence="2 3">
    <name type="scientific">Halopseudomonas aestusnigri</name>
    <dbReference type="NCBI Taxonomy" id="857252"/>
    <lineage>
        <taxon>Bacteria</taxon>
        <taxon>Pseudomonadati</taxon>
        <taxon>Pseudomonadota</taxon>
        <taxon>Gammaproteobacteria</taxon>
        <taxon>Pseudomonadales</taxon>
        <taxon>Pseudomonadaceae</taxon>
        <taxon>Halopseudomonas</taxon>
    </lineage>
</organism>
<sequence>MVVAMRMLMAGYPKQLQAKQGEPMKPITIASLTLATALAAPTAFAAVSAQDAAKLGSSLTPVGAEVAGNAAGIIPEWTGGLATDAAPVDANGFLANPYAGEQPLFVITAANYEQYAENLAPGQIAMFKRYPDTFKMRVFASHRSAAFPQAVYDAAAANATSTKLVQGGNGLTDYTLAYAFPIPADGLEVVWNHITRYRGNAFQRTVVQATPQTNGNFNVVRFVEEYAVPAGLEDYDASAPTDMLYYFKQQVTDPARLAGNVLLVHETINQVATPRMAWLYNAGQRRVRRAPQVSYDGPGTAADGMRTSDNLDMYNGAPDRYDWELVGKREMFISYNNFELGSPQLKYDQIFQAGHINQDLTRYELHRVWEVVANVKPSERHIYAKRHLFLDEDSWQAAHIDHYDGRGELWRVAEAHSVQRYADKVLGYTMETLYDLVAGRYLVMGANNEERANYNYGYKTSSVEFTPTALRQSGVR</sequence>
<keyword evidence="1" id="KW-0732">Signal</keyword>
<feature type="chain" id="PRO_5042996856" description="Outer membrane lipoprotein-sorting protein" evidence="1">
    <location>
        <begin position="46"/>
        <end position="476"/>
    </location>
</feature>
<evidence type="ECO:0008006" key="4">
    <source>
        <dbReference type="Google" id="ProtNLM"/>
    </source>
</evidence>
<dbReference type="Gene3D" id="2.50.20.10">
    <property type="entry name" value="Lipoprotein localisation LolA/LolB/LppX"/>
    <property type="match status" value="1"/>
</dbReference>
<dbReference type="InterPro" id="IPR010752">
    <property type="entry name" value="DUF1329"/>
</dbReference>
<dbReference type="EMBL" id="FNVE01000004">
    <property type="protein sequence ID" value="SEG21082.1"/>
    <property type="molecule type" value="Genomic_DNA"/>
</dbReference>
<dbReference type="Pfam" id="PF07044">
    <property type="entry name" value="DUF1329"/>
    <property type="match status" value="1"/>
</dbReference>
<feature type="signal peptide" evidence="1">
    <location>
        <begin position="1"/>
        <end position="45"/>
    </location>
</feature>
<evidence type="ECO:0000256" key="1">
    <source>
        <dbReference type="SAM" id="SignalP"/>
    </source>
</evidence>
<protein>
    <recommendedName>
        <fullName evidence="4">Outer membrane lipoprotein-sorting protein</fullName>
    </recommendedName>
</protein>
<gene>
    <name evidence="2" type="ORF">SAMN05216586_104112</name>
</gene>
<reference evidence="2 3" key="1">
    <citation type="submission" date="2016-10" db="EMBL/GenBank/DDBJ databases">
        <authorList>
            <person name="Varghese N."/>
            <person name="Submissions S."/>
        </authorList>
    </citation>
    <scope>NUCLEOTIDE SEQUENCE [LARGE SCALE GENOMIC DNA]</scope>
    <source>
        <strain evidence="2 3">CECT 8317</strain>
    </source>
</reference>
<proteinExistence type="predicted"/>
<name>A0AAQ1JQ26_9GAMM</name>
<evidence type="ECO:0000313" key="3">
    <source>
        <dbReference type="Proteomes" id="UP000243518"/>
    </source>
</evidence>
<dbReference type="Proteomes" id="UP000243518">
    <property type="component" value="Unassembled WGS sequence"/>
</dbReference>
<comment type="caution">
    <text evidence="2">The sequence shown here is derived from an EMBL/GenBank/DDBJ whole genome shotgun (WGS) entry which is preliminary data.</text>
</comment>
<accession>A0AAQ1JQ26</accession>